<reference evidence="2" key="1">
    <citation type="journal article" date="2014" name="Front. Microbiol.">
        <title>High frequency of phylogenetically diverse reductive dehalogenase-homologous genes in deep subseafloor sedimentary metagenomes.</title>
        <authorList>
            <person name="Kawai M."/>
            <person name="Futagami T."/>
            <person name="Toyoda A."/>
            <person name="Takaki Y."/>
            <person name="Nishi S."/>
            <person name="Hori S."/>
            <person name="Arai W."/>
            <person name="Tsubouchi T."/>
            <person name="Morono Y."/>
            <person name="Uchiyama I."/>
            <person name="Ito T."/>
            <person name="Fujiyama A."/>
            <person name="Inagaki F."/>
            <person name="Takami H."/>
        </authorList>
    </citation>
    <scope>NUCLEOTIDE SEQUENCE</scope>
    <source>
        <strain evidence="2">Expedition CK06-06</strain>
    </source>
</reference>
<sequence length="250" mass="28899">MEKRKHTAKVSDDWHRKRYSEAVREARLAGDKEFQSWFSKSKGIHQTIVRGYWDLTFHILTPKVCECMEKPEEKVALEIGYGGGRILNGASSYFKQVFGIDIHDQQEKVETFLRSQGKSNFKLIKTLGRTIDVESETIDFIYSFIVLQHLPSFSVYESYIKETYRCLKTGGVAQLYFGKYDKLSLIDRSRFFIPGYKEITNARPNYTSLVIRVPKVKKLCRKVGFKIIDVGTSYKRAPDGYPKISGGQNY</sequence>
<gene>
    <name evidence="2" type="ORF">S03H2_11247</name>
</gene>
<evidence type="ECO:0000259" key="1">
    <source>
        <dbReference type="Pfam" id="PF08241"/>
    </source>
</evidence>
<dbReference type="AlphaFoldDB" id="X1F576"/>
<feature type="non-terminal residue" evidence="2">
    <location>
        <position position="250"/>
    </location>
</feature>
<dbReference type="SUPFAM" id="SSF53335">
    <property type="entry name" value="S-adenosyl-L-methionine-dependent methyltransferases"/>
    <property type="match status" value="1"/>
</dbReference>
<dbReference type="Pfam" id="PF08241">
    <property type="entry name" value="Methyltransf_11"/>
    <property type="match status" value="1"/>
</dbReference>
<dbReference type="EMBL" id="BARU01005747">
    <property type="protein sequence ID" value="GAH40796.1"/>
    <property type="molecule type" value="Genomic_DNA"/>
</dbReference>
<feature type="domain" description="Methyltransferase type 11" evidence="1">
    <location>
        <begin position="77"/>
        <end position="172"/>
    </location>
</feature>
<proteinExistence type="predicted"/>
<dbReference type="CDD" id="cd02440">
    <property type="entry name" value="AdoMet_MTases"/>
    <property type="match status" value="1"/>
</dbReference>
<dbReference type="InterPro" id="IPR029063">
    <property type="entry name" value="SAM-dependent_MTases_sf"/>
</dbReference>
<accession>X1F576</accession>
<protein>
    <recommendedName>
        <fullName evidence="1">Methyltransferase type 11 domain-containing protein</fullName>
    </recommendedName>
</protein>
<dbReference type="InterPro" id="IPR013216">
    <property type="entry name" value="Methyltransf_11"/>
</dbReference>
<comment type="caution">
    <text evidence="2">The sequence shown here is derived from an EMBL/GenBank/DDBJ whole genome shotgun (WGS) entry which is preliminary data.</text>
</comment>
<dbReference type="GO" id="GO:0008757">
    <property type="term" value="F:S-adenosylmethionine-dependent methyltransferase activity"/>
    <property type="evidence" value="ECO:0007669"/>
    <property type="project" value="InterPro"/>
</dbReference>
<name>X1F576_9ZZZZ</name>
<evidence type="ECO:0000313" key="2">
    <source>
        <dbReference type="EMBL" id="GAH40796.1"/>
    </source>
</evidence>
<dbReference type="Gene3D" id="3.40.50.150">
    <property type="entry name" value="Vaccinia Virus protein VP39"/>
    <property type="match status" value="1"/>
</dbReference>
<organism evidence="2">
    <name type="scientific">marine sediment metagenome</name>
    <dbReference type="NCBI Taxonomy" id="412755"/>
    <lineage>
        <taxon>unclassified sequences</taxon>
        <taxon>metagenomes</taxon>
        <taxon>ecological metagenomes</taxon>
    </lineage>
</organism>